<keyword evidence="3" id="KW-1185">Reference proteome</keyword>
<comment type="caution">
    <text evidence="2">The sequence shown here is derived from an EMBL/GenBank/DDBJ whole genome shotgun (WGS) entry which is preliminary data.</text>
</comment>
<keyword evidence="1" id="KW-0472">Membrane</keyword>
<reference evidence="2" key="1">
    <citation type="submission" date="2021-01" db="EMBL/GenBank/DDBJ databases">
        <title>Whole genome shotgun sequence of Spirilliplanes yamanashiensis NBRC 15828.</title>
        <authorList>
            <person name="Komaki H."/>
            <person name="Tamura T."/>
        </authorList>
    </citation>
    <scope>NUCLEOTIDE SEQUENCE</scope>
    <source>
        <strain evidence="2">NBRC 15828</strain>
    </source>
</reference>
<proteinExistence type="predicted"/>
<name>A0A8J4DI10_9ACTN</name>
<keyword evidence="1" id="KW-0812">Transmembrane</keyword>
<feature type="transmembrane region" description="Helical" evidence="1">
    <location>
        <begin position="27"/>
        <end position="49"/>
    </location>
</feature>
<protein>
    <submittedName>
        <fullName evidence="2">Uncharacterized protein</fullName>
    </submittedName>
</protein>
<dbReference type="AlphaFoldDB" id="A0A8J4DI10"/>
<dbReference type="Proteomes" id="UP000652013">
    <property type="component" value="Unassembled WGS sequence"/>
</dbReference>
<accession>A0A8J4DI10</accession>
<keyword evidence="1" id="KW-1133">Transmembrane helix</keyword>
<sequence>MGANGPGIPWSVTIRGPTLGNMTDHRIAVMSVAALLSTVAMVLLGYGVGRAHAAWLDVRGARRELPHLRRTAWARTRAVAGGVLLLLAAVAVAATAITP</sequence>
<evidence type="ECO:0000256" key="1">
    <source>
        <dbReference type="SAM" id="Phobius"/>
    </source>
</evidence>
<feature type="transmembrane region" description="Helical" evidence="1">
    <location>
        <begin position="78"/>
        <end position="97"/>
    </location>
</feature>
<evidence type="ECO:0000313" key="3">
    <source>
        <dbReference type="Proteomes" id="UP000652013"/>
    </source>
</evidence>
<evidence type="ECO:0000313" key="2">
    <source>
        <dbReference type="EMBL" id="GIJ01723.1"/>
    </source>
</evidence>
<gene>
    <name evidence="2" type="ORF">Sya03_10750</name>
</gene>
<organism evidence="2 3">
    <name type="scientific">Spirilliplanes yamanashiensis</name>
    <dbReference type="NCBI Taxonomy" id="42233"/>
    <lineage>
        <taxon>Bacteria</taxon>
        <taxon>Bacillati</taxon>
        <taxon>Actinomycetota</taxon>
        <taxon>Actinomycetes</taxon>
        <taxon>Micromonosporales</taxon>
        <taxon>Micromonosporaceae</taxon>
        <taxon>Spirilliplanes</taxon>
    </lineage>
</organism>
<dbReference type="EMBL" id="BOOY01000005">
    <property type="protein sequence ID" value="GIJ01723.1"/>
    <property type="molecule type" value="Genomic_DNA"/>
</dbReference>